<dbReference type="SUPFAM" id="SSF53738">
    <property type="entry name" value="Phosphoglucomutase, first 3 domains"/>
    <property type="match status" value="2"/>
</dbReference>
<dbReference type="InterPro" id="IPR005845">
    <property type="entry name" value="A-D-PHexomutase_a/b/a-II"/>
</dbReference>
<evidence type="ECO:0000256" key="1">
    <source>
        <dbReference type="ARBA" id="ARBA00001946"/>
    </source>
</evidence>
<evidence type="ECO:0000256" key="3">
    <source>
        <dbReference type="ARBA" id="ARBA00022553"/>
    </source>
</evidence>
<dbReference type="GO" id="GO:0009252">
    <property type="term" value="P:peptidoglycan biosynthetic process"/>
    <property type="evidence" value="ECO:0007669"/>
    <property type="project" value="TreeGrafter"/>
</dbReference>
<evidence type="ECO:0000259" key="4">
    <source>
        <dbReference type="Pfam" id="PF02878"/>
    </source>
</evidence>
<dbReference type="GO" id="GO:0005829">
    <property type="term" value="C:cytosol"/>
    <property type="evidence" value="ECO:0007669"/>
    <property type="project" value="TreeGrafter"/>
</dbReference>
<dbReference type="InterPro" id="IPR005844">
    <property type="entry name" value="A-D-PHexomutase_a/b/a-I"/>
</dbReference>
<dbReference type="EMBL" id="BARS01017783">
    <property type="protein sequence ID" value="GAF87427.1"/>
    <property type="molecule type" value="Genomic_DNA"/>
</dbReference>
<dbReference type="InterPro" id="IPR005841">
    <property type="entry name" value="Alpha-D-phosphohexomutase_SF"/>
</dbReference>
<evidence type="ECO:0000256" key="2">
    <source>
        <dbReference type="ARBA" id="ARBA00010231"/>
    </source>
</evidence>
<dbReference type="InterPro" id="IPR016055">
    <property type="entry name" value="A-D-PHexomutase_a/b/a-I/II/III"/>
</dbReference>
<dbReference type="GO" id="GO:0005975">
    <property type="term" value="P:carbohydrate metabolic process"/>
    <property type="evidence" value="ECO:0007669"/>
    <property type="project" value="InterPro"/>
</dbReference>
<dbReference type="GO" id="GO:0000287">
    <property type="term" value="F:magnesium ion binding"/>
    <property type="evidence" value="ECO:0007669"/>
    <property type="project" value="InterPro"/>
</dbReference>
<dbReference type="AlphaFoldDB" id="X0TH12"/>
<comment type="caution">
    <text evidence="6">The sequence shown here is derived from an EMBL/GenBank/DDBJ whole genome shotgun (WGS) entry which is preliminary data.</text>
</comment>
<dbReference type="PANTHER" id="PTHR42946:SF1">
    <property type="entry name" value="PHOSPHOGLUCOMUTASE (ALPHA-D-GLUCOSE-1,6-BISPHOSPHATE-DEPENDENT)"/>
    <property type="match status" value="1"/>
</dbReference>
<feature type="domain" description="Alpha-D-phosphohexomutase alpha/beta/alpha" evidence="4">
    <location>
        <begin position="10"/>
        <end position="138"/>
    </location>
</feature>
<dbReference type="Gene3D" id="3.40.120.10">
    <property type="entry name" value="Alpha-D-Glucose-1,6-Bisphosphate, subunit A, domain 3"/>
    <property type="match status" value="2"/>
</dbReference>
<dbReference type="Pfam" id="PF02879">
    <property type="entry name" value="PGM_PMM_II"/>
    <property type="match status" value="1"/>
</dbReference>
<dbReference type="InterPro" id="IPR050060">
    <property type="entry name" value="Phosphoglucosamine_mutase"/>
</dbReference>
<comment type="cofactor">
    <cofactor evidence="1">
        <name>Mg(2+)</name>
        <dbReference type="ChEBI" id="CHEBI:18420"/>
    </cofactor>
</comment>
<feature type="non-terminal residue" evidence="6">
    <location>
        <position position="219"/>
    </location>
</feature>
<dbReference type="PANTHER" id="PTHR42946">
    <property type="entry name" value="PHOSPHOHEXOSE MUTASE"/>
    <property type="match status" value="1"/>
</dbReference>
<dbReference type="PRINTS" id="PR00509">
    <property type="entry name" value="PGMPMM"/>
</dbReference>
<comment type="similarity">
    <text evidence="2">Belongs to the phosphohexose mutase family.</text>
</comment>
<reference evidence="6" key="1">
    <citation type="journal article" date="2014" name="Front. Microbiol.">
        <title>High frequency of phylogenetically diverse reductive dehalogenase-homologous genes in deep subseafloor sedimentary metagenomes.</title>
        <authorList>
            <person name="Kawai M."/>
            <person name="Futagami T."/>
            <person name="Toyoda A."/>
            <person name="Takaki Y."/>
            <person name="Nishi S."/>
            <person name="Hori S."/>
            <person name="Arai W."/>
            <person name="Tsubouchi T."/>
            <person name="Morono Y."/>
            <person name="Uchiyama I."/>
            <person name="Ito T."/>
            <person name="Fujiyama A."/>
            <person name="Inagaki F."/>
            <person name="Takami H."/>
        </authorList>
    </citation>
    <scope>NUCLEOTIDE SEQUENCE</scope>
    <source>
        <strain evidence="6">Expedition CK06-06</strain>
    </source>
</reference>
<dbReference type="GO" id="GO:0006048">
    <property type="term" value="P:UDP-N-acetylglucosamine biosynthetic process"/>
    <property type="evidence" value="ECO:0007669"/>
    <property type="project" value="TreeGrafter"/>
</dbReference>
<protein>
    <recommendedName>
        <fullName evidence="7">Alpha-D-phosphohexomutase alpha/beta/alpha domain-containing protein</fullName>
    </recommendedName>
</protein>
<accession>X0TH12</accession>
<evidence type="ECO:0008006" key="7">
    <source>
        <dbReference type="Google" id="ProtNLM"/>
    </source>
</evidence>
<evidence type="ECO:0000259" key="5">
    <source>
        <dbReference type="Pfam" id="PF02879"/>
    </source>
</evidence>
<feature type="domain" description="Alpha-D-phosphohexomutase alpha/beta/alpha" evidence="5">
    <location>
        <begin position="163"/>
        <end position="218"/>
    </location>
</feature>
<sequence length="219" mass="22871">MVEELIISISGMRGIVGENLTDSVAADYGSAFGTFLKNIHAGRKEKLSVCIGRDSRRSGQMLKSAVTAGLCAVGIDVIDLEMVTTPGVGIMLRQLGCAGAVSITASHNPIQYNGIKLLLGDGFAPPPESAGQIKQCFLDKIFAFVDSPHCGQVSSNKQTDSTHIARVLGIVDKETIAAKKFKVVLDSVNGAGGPVTKKLLAKLGCKVAAINDEPTGIFA</sequence>
<dbReference type="Pfam" id="PF02878">
    <property type="entry name" value="PGM_PMM_I"/>
    <property type="match status" value="1"/>
</dbReference>
<proteinExistence type="inferred from homology"/>
<keyword evidence="3" id="KW-0597">Phosphoprotein</keyword>
<dbReference type="GO" id="GO:0004615">
    <property type="term" value="F:phosphomannomutase activity"/>
    <property type="evidence" value="ECO:0007669"/>
    <property type="project" value="TreeGrafter"/>
</dbReference>
<dbReference type="GO" id="GO:0008966">
    <property type="term" value="F:phosphoglucosamine mutase activity"/>
    <property type="evidence" value="ECO:0007669"/>
    <property type="project" value="TreeGrafter"/>
</dbReference>
<dbReference type="InterPro" id="IPR016066">
    <property type="entry name" value="A-D-PHexomutase_CS"/>
</dbReference>
<name>X0TH12_9ZZZZ</name>
<dbReference type="PROSITE" id="PS00710">
    <property type="entry name" value="PGM_PMM"/>
    <property type="match status" value="1"/>
</dbReference>
<evidence type="ECO:0000313" key="6">
    <source>
        <dbReference type="EMBL" id="GAF87427.1"/>
    </source>
</evidence>
<organism evidence="6">
    <name type="scientific">marine sediment metagenome</name>
    <dbReference type="NCBI Taxonomy" id="412755"/>
    <lineage>
        <taxon>unclassified sequences</taxon>
        <taxon>metagenomes</taxon>
        <taxon>ecological metagenomes</taxon>
    </lineage>
</organism>
<gene>
    <name evidence="6" type="ORF">S01H1_29039</name>
</gene>